<keyword evidence="4" id="KW-1185">Reference proteome</keyword>
<feature type="domain" description="CCDC81 HU" evidence="2">
    <location>
        <begin position="129"/>
        <end position="199"/>
    </location>
</feature>
<dbReference type="InterPro" id="IPR040673">
    <property type="entry name" value="CCDC81_HU_dom_2"/>
</dbReference>
<dbReference type="PANTHER" id="PTHR14362">
    <property type="entry name" value="COILED-COIL DOMAIN-CONTAINING PROTEIN 81"/>
    <property type="match status" value="1"/>
</dbReference>
<dbReference type="Proteomes" id="UP000198323">
    <property type="component" value="Unassembled WGS sequence"/>
</dbReference>
<evidence type="ECO:0000259" key="1">
    <source>
        <dbReference type="Pfam" id="PF14908"/>
    </source>
</evidence>
<dbReference type="PANTHER" id="PTHR14362:SF2">
    <property type="entry name" value="COILED-COIL DOMAIN-CONTAINING PROTEIN 81"/>
    <property type="match status" value="1"/>
</dbReference>
<name>A0A226MAT4_CALSU</name>
<dbReference type="Pfam" id="PF14908">
    <property type="entry name" value="HU-CCDC81_euk_1"/>
    <property type="match status" value="1"/>
</dbReference>
<dbReference type="Pfam" id="PF18289">
    <property type="entry name" value="HU-CCDC81_euk_2"/>
    <property type="match status" value="1"/>
</dbReference>
<evidence type="ECO:0000259" key="2">
    <source>
        <dbReference type="Pfam" id="PF18289"/>
    </source>
</evidence>
<evidence type="ECO:0000313" key="3">
    <source>
        <dbReference type="EMBL" id="OXB52169.1"/>
    </source>
</evidence>
<organism evidence="3 4">
    <name type="scientific">Callipepla squamata</name>
    <name type="common">Scaled quail</name>
    <dbReference type="NCBI Taxonomy" id="9009"/>
    <lineage>
        <taxon>Eukaryota</taxon>
        <taxon>Metazoa</taxon>
        <taxon>Chordata</taxon>
        <taxon>Craniata</taxon>
        <taxon>Vertebrata</taxon>
        <taxon>Euteleostomi</taxon>
        <taxon>Archelosauria</taxon>
        <taxon>Archosauria</taxon>
        <taxon>Dinosauria</taxon>
        <taxon>Saurischia</taxon>
        <taxon>Theropoda</taxon>
        <taxon>Coelurosauria</taxon>
        <taxon>Aves</taxon>
        <taxon>Neognathae</taxon>
        <taxon>Galloanserae</taxon>
        <taxon>Galliformes</taxon>
        <taxon>Odontophoridae</taxon>
        <taxon>Callipepla</taxon>
    </lineage>
</organism>
<dbReference type="EMBL" id="MCFN01004877">
    <property type="protein sequence ID" value="OXB52169.1"/>
    <property type="molecule type" value="Genomic_DNA"/>
</dbReference>
<comment type="caution">
    <text evidence="3">The sequence shown here is derived from an EMBL/GenBank/DDBJ whole genome shotgun (WGS) entry which is preliminary data.</text>
</comment>
<evidence type="ECO:0000313" key="4">
    <source>
        <dbReference type="Proteomes" id="UP000198323"/>
    </source>
</evidence>
<evidence type="ECO:0008006" key="5">
    <source>
        <dbReference type="Google" id="ProtNLM"/>
    </source>
</evidence>
<dbReference type="GO" id="GO:0005815">
    <property type="term" value="C:microtubule organizing center"/>
    <property type="evidence" value="ECO:0007669"/>
    <property type="project" value="TreeGrafter"/>
</dbReference>
<feature type="domain" description="CCDC81 HU" evidence="1">
    <location>
        <begin position="53"/>
        <end position="108"/>
    </location>
</feature>
<accession>A0A226MAT4</accession>
<reference evidence="3 4" key="1">
    <citation type="submission" date="2016-07" db="EMBL/GenBank/DDBJ databases">
        <title>Disparate Historic Effective Population Sizes Predicted by Modern Levels of Genome Diversity for the Scaled Quail (Callipepla squamata) and the Northern Bobwhite (Colinus virginianus): Inferences from First and Second Generation Draft Genome Assemblies for Sympatric New World Quail.</title>
        <authorList>
            <person name="Oldeschulte D.L."/>
            <person name="Halley Y.A."/>
            <person name="Bhattarai E.K."/>
            <person name="Brashear W.A."/>
            <person name="Hill J."/>
            <person name="Metz R.P."/>
            <person name="Johnson C.D."/>
            <person name="Rollins D."/>
            <person name="Peterson M.J."/>
            <person name="Bickhart D.M."/>
            <person name="Decker J.E."/>
            <person name="Seabury C.M."/>
        </authorList>
    </citation>
    <scope>NUCLEOTIDE SEQUENCE [LARGE SCALE GENOMIC DNA]</scope>
    <source>
        <strain evidence="3 4">Texas</strain>
        <tissue evidence="3">Leg muscle</tissue>
    </source>
</reference>
<gene>
    <name evidence="3" type="ORF">ASZ78_014764</name>
</gene>
<proteinExistence type="predicted"/>
<dbReference type="InterPro" id="IPR026295">
    <property type="entry name" value="CCD81"/>
</dbReference>
<protein>
    <recommendedName>
        <fullName evidence="5">CCDC81 HU domain-containing protein</fullName>
    </recommendedName>
</protein>
<dbReference type="InterPro" id="IPR028034">
    <property type="entry name" value="HU-CCDC81"/>
</dbReference>
<dbReference type="OrthoDB" id="125906at2759"/>
<dbReference type="AlphaFoldDB" id="A0A226MAT4"/>
<sequence length="327" mass="36334">MEGCWTMTISSDLASAFPTLLRLSSEAILWLRSVSRCGEEAGLEPDTSFLSFADIVAIWDAVSDYILEQLKLDKGVLVERLGVFAVLKEQFHGKGHSILVRRPVFQPDISAVGPQHILFHDEIIPDGVEIEPLNYQRLSQATAFSLIEVQHCVQETILMFHHLLRNKEHVSFAFKNIGILTYEDEFLCTRFYFSCITALGNEAHLIVLLQSGFWQQYSAGYSPETIAQGIRVLPRFQLAVKKSRAVAQGERKISKALDASPEGEVLGMMVAAVELSARGLGSLPDFHLFMENEEVDDVPRQSAGVVPVAISKGEEAGAVLRGEFERQ</sequence>